<gene>
    <name evidence="2" type="ORF">VP01_42g4</name>
</gene>
<feature type="region of interest" description="Disordered" evidence="1">
    <location>
        <begin position="18"/>
        <end position="48"/>
    </location>
</feature>
<name>A0A0L6US40_9BASI</name>
<feature type="compositionally biased region" description="Polar residues" evidence="1">
    <location>
        <begin position="18"/>
        <end position="34"/>
    </location>
</feature>
<evidence type="ECO:0000313" key="2">
    <source>
        <dbReference type="EMBL" id="KNZ50670.1"/>
    </source>
</evidence>
<dbReference type="Proteomes" id="UP000037035">
    <property type="component" value="Unassembled WGS sequence"/>
</dbReference>
<comment type="caution">
    <text evidence="2">The sequence shown here is derived from an EMBL/GenBank/DDBJ whole genome shotgun (WGS) entry which is preliminary data.</text>
</comment>
<keyword evidence="3" id="KW-1185">Reference proteome</keyword>
<accession>A0A0L6US40</accession>
<evidence type="ECO:0000256" key="1">
    <source>
        <dbReference type="SAM" id="MobiDB-lite"/>
    </source>
</evidence>
<reference evidence="2 3" key="1">
    <citation type="submission" date="2015-08" db="EMBL/GenBank/DDBJ databases">
        <title>Next Generation Sequencing and Analysis of the Genome of Puccinia sorghi L Schw, the Causal Agent of Maize Common Rust.</title>
        <authorList>
            <person name="Rochi L."/>
            <person name="Burguener G."/>
            <person name="Darino M."/>
            <person name="Turjanski A."/>
            <person name="Kreff E."/>
            <person name="Dieguez M.J."/>
            <person name="Sacco F."/>
        </authorList>
    </citation>
    <scope>NUCLEOTIDE SEQUENCE [LARGE SCALE GENOMIC DNA]</scope>
    <source>
        <strain evidence="2 3">RO10H11247</strain>
    </source>
</reference>
<protein>
    <submittedName>
        <fullName evidence="2">Uncharacterized protein</fullName>
    </submittedName>
</protein>
<evidence type="ECO:0000313" key="3">
    <source>
        <dbReference type="Proteomes" id="UP000037035"/>
    </source>
</evidence>
<dbReference type="AlphaFoldDB" id="A0A0L6US40"/>
<dbReference type="VEuPathDB" id="FungiDB:VP01_42g4"/>
<dbReference type="EMBL" id="LAVV01009391">
    <property type="protein sequence ID" value="KNZ50670.1"/>
    <property type="molecule type" value="Genomic_DNA"/>
</dbReference>
<proteinExistence type="predicted"/>
<dbReference type="OrthoDB" id="63533at2759"/>
<sequence length="366" mass="41548">MVLWSSLRVRTTVEFRCNQSTPQSGQENWPSSTSDIDHEAASNDGTVGGRPDLICAGWVSRLFSGDQSQEQHSEKARSHRLVNQVKRSISFLESLDKSIARGSSSCPNEGEEASVENCGFAHWRLWSLNSKELEKIKVQNMKKDTNIGPLVDRLVQLCKNFVSYASAIISKGVADVDMSSAELLREIHTAVFVIALTAYLTDDEKHADLAASLRTWHSCNCSFRQRRFHKWHQRCLAEMLPKQILQELFTLQFRYLLLNDSLAKQCFNTNSNNVEGLYYTFKLGALTTFTDYMRLLNWIRSCTPVEKSFRSKNNVVHYGPSENTSLVFNLQIPTDLVTLYRCFSEGFSNINLLPLADLFTPNLSSH</sequence>
<organism evidence="2 3">
    <name type="scientific">Puccinia sorghi</name>
    <dbReference type="NCBI Taxonomy" id="27349"/>
    <lineage>
        <taxon>Eukaryota</taxon>
        <taxon>Fungi</taxon>
        <taxon>Dikarya</taxon>
        <taxon>Basidiomycota</taxon>
        <taxon>Pucciniomycotina</taxon>
        <taxon>Pucciniomycetes</taxon>
        <taxon>Pucciniales</taxon>
        <taxon>Pucciniaceae</taxon>
        <taxon>Puccinia</taxon>
    </lineage>
</organism>